<evidence type="ECO:0000313" key="2">
    <source>
        <dbReference type="Proteomes" id="UP001549164"/>
    </source>
</evidence>
<protein>
    <submittedName>
        <fullName evidence="1">Uncharacterized protein</fullName>
    </submittedName>
</protein>
<evidence type="ECO:0000313" key="1">
    <source>
        <dbReference type="EMBL" id="MET3601854.1"/>
    </source>
</evidence>
<gene>
    <name evidence="1" type="ORF">ABID12_003817</name>
</gene>
<sequence>MNNARPSAQDRLESYRAMLAGAARSTGVFADADGMHLEIDGMDQGEPECICTLPHACPTANRELILHHIEIPADLIAMLEATGKALRAERAEVQRLRQAIENKGGRPAKDYAAECAMKCDEPAFQRFMAERHDLKLPTDKDKTATRVKFVLALNSRKDLNENAPAAARWRAMVQDFEQWRRGR</sequence>
<proteinExistence type="predicted"/>
<comment type="caution">
    <text evidence="1">The sequence shown here is derived from an EMBL/GenBank/DDBJ whole genome shotgun (WGS) entry which is preliminary data.</text>
</comment>
<dbReference type="EMBL" id="JBEPLY010000017">
    <property type="protein sequence ID" value="MET3601854.1"/>
    <property type="molecule type" value="Genomic_DNA"/>
</dbReference>
<keyword evidence="2" id="KW-1185">Reference proteome</keyword>
<reference evidence="1 2" key="1">
    <citation type="submission" date="2024-06" db="EMBL/GenBank/DDBJ databases">
        <title>Genomic Encyclopedia of Type Strains, Phase IV (KMG-IV): sequencing the most valuable type-strain genomes for metagenomic binning, comparative biology and taxonomic classification.</title>
        <authorList>
            <person name="Goeker M."/>
        </authorList>
    </citation>
    <scope>NUCLEOTIDE SEQUENCE [LARGE SCALE GENOMIC DNA]</scope>
    <source>
        <strain evidence="1 2">DSM 28102</strain>
    </source>
</reference>
<dbReference type="RefSeq" id="WP_354435660.1">
    <property type="nucleotide sequence ID" value="NZ_JBEPLY010000017.1"/>
</dbReference>
<name>A0ABV2IGY2_9HYPH</name>
<accession>A0ABV2IGY2</accession>
<dbReference type="Proteomes" id="UP001549164">
    <property type="component" value="Unassembled WGS sequence"/>
</dbReference>
<organism evidence="1 2">
    <name type="scientific">Martelella mangrovi</name>
    <dbReference type="NCBI Taxonomy" id="1397477"/>
    <lineage>
        <taxon>Bacteria</taxon>
        <taxon>Pseudomonadati</taxon>
        <taxon>Pseudomonadota</taxon>
        <taxon>Alphaproteobacteria</taxon>
        <taxon>Hyphomicrobiales</taxon>
        <taxon>Aurantimonadaceae</taxon>
        <taxon>Martelella</taxon>
    </lineage>
</organism>